<reference evidence="3" key="1">
    <citation type="submission" date="2016-10" db="EMBL/GenBank/DDBJ databases">
        <title>Frankia sp. NRRL B-16386 Genome sequencing.</title>
        <authorList>
            <person name="Ghodhbane-Gtari F."/>
            <person name="Swanson E."/>
            <person name="Gueddou A."/>
            <person name="Hezbri K."/>
            <person name="Ktari K."/>
            <person name="Nouioui I."/>
            <person name="Morris K."/>
            <person name="Simpson S."/>
            <person name="Abebe-Akele F."/>
            <person name="Thomas K."/>
            <person name="Gtari M."/>
            <person name="Tisa L.S."/>
        </authorList>
    </citation>
    <scope>NUCLEOTIDE SEQUENCE [LARGE SCALE GENOMIC DNA]</scope>
    <source>
        <strain evidence="3">NRRL B-16386</strain>
    </source>
</reference>
<evidence type="ECO:0000313" key="2">
    <source>
        <dbReference type="EMBL" id="ONH32502.1"/>
    </source>
</evidence>
<accession>A0A1V2IH31</accession>
<name>A0A1V2IH31_9ACTN</name>
<dbReference type="EMBL" id="MOMC01000010">
    <property type="protein sequence ID" value="ONH32502.1"/>
    <property type="molecule type" value="Genomic_DNA"/>
</dbReference>
<keyword evidence="3" id="KW-1185">Reference proteome</keyword>
<dbReference type="RefSeq" id="WP_076814193.1">
    <property type="nucleotide sequence ID" value="NZ_MOMC01000010.1"/>
</dbReference>
<evidence type="ECO:0000256" key="1">
    <source>
        <dbReference type="SAM" id="MobiDB-lite"/>
    </source>
</evidence>
<dbReference type="STRING" id="1834516.BL253_05460"/>
<sequence>MNVYEVAARLPDISVLRDRCRALAMLEAIVCPEWEFRYYSFDASWAPAKEMASMRDGSGDAYSIVFGPAGAFIRGFDHESPMSPVVVGGLWPGLVDTVPEVFQAHVDEPAFSFDGRLEATFVLWRQHHDDHWRTGTMELPPHAGHRESPDGAELLTILCDPGPNIYLAFAADYYEVALDTVAVSRLWTLHPLDGTTVTALNPDLTLADVRQDAEQTGYPVTHPRTIGQSDPLAGAT</sequence>
<dbReference type="Proteomes" id="UP000188929">
    <property type="component" value="Unassembled WGS sequence"/>
</dbReference>
<comment type="caution">
    <text evidence="2">The sequence shown here is derived from an EMBL/GenBank/DDBJ whole genome shotgun (WGS) entry which is preliminary data.</text>
</comment>
<dbReference type="AlphaFoldDB" id="A0A1V2IH31"/>
<protein>
    <submittedName>
        <fullName evidence="2">Uncharacterized protein</fullName>
    </submittedName>
</protein>
<dbReference type="OrthoDB" id="361945at2"/>
<proteinExistence type="predicted"/>
<organism evidence="2 3">
    <name type="scientific">Pseudofrankia asymbiotica</name>
    <dbReference type="NCBI Taxonomy" id="1834516"/>
    <lineage>
        <taxon>Bacteria</taxon>
        <taxon>Bacillati</taxon>
        <taxon>Actinomycetota</taxon>
        <taxon>Actinomycetes</taxon>
        <taxon>Frankiales</taxon>
        <taxon>Frankiaceae</taxon>
        <taxon>Pseudofrankia</taxon>
    </lineage>
</organism>
<evidence type="ECO:0000313" key="3">
    <source>
        <dbReference type="Proteomes" id="UP000188929"/>
    </source>
</evidence>
<feature type="region of interest" description="Disordered" evidence="1">
    <location>
        <begin position="214"/>
        <end position="236"/>
    </location>
</feature>
<gene>
    <name evidence="2" type="ORF">BL253_05460</name>
</gene>